<organism evidence="7 8">
    <name type="scientific">Nocardia acididurans</name>
    <dbReference type="NCBI Taxonomy" id="2802282"/>
    <lineage>
        <taxon>Bacteria</taxon>
        <taxon>Bacillati</taxon>
        <taxon>Actinomycetota</taxon>
        <taxon>Actinomycetes</taxon>
        <taxon>Mycobacteriales</taxon>
        <taxon>Nocardiaceae</taxon>
        <taxon>Nocardia</taxon>
    </lineage>
</organism>
<evidence type="ECO:0000256" key="5">
    <source>
        <dbReference type="PROSITE-ProRule" id="PRU01091"/>
    </source>
</evidence>
<protein>
    <submittedName>
        <fullName evidence="7">AAA family ATPase</fullName>
    </submittedName>
</protein>
<dbReference type="InterPro" id="IPR027417">
    <property type="entry name" value="P-loop_NTPase"/>
</dbReference>
<dbReference type="InterPro" id="IPR011990">
    <property type="entry name" value="TPR-like_helical_dom_sf"/>
</dbReference>
<keyword evidence="3 5" id="KW-0238">DNA-binding</keyword>
<dbReference type="PANTHER" id="PTHR35807:SF1">
    <property type="entry name" value="TRANSCRIPTIONAL REGULATOR REDD"/>
    <property type="match status" value="1"/>
</dbReference>
<dbReference type="PANTHER" id="PTHR35807">
    <property type="entry name" value="TRANSCRIPTIONAL REGULATOR REDD-RELATED"/>
    <property type="match status" value="1"/>
</dbReference>
<evidence type="ECO:0000256" key="3">
    <source>
        <dbReference type="ARBA" id="ARBA00023125"/>
    </source>
</evidence>
<proteinExistence type="inferred from homology"/>
<reference evidence="7 8" key="1">
    <citation type="submission" date="2021-01" db="EMBL/GenBank/DDBJ databases">
        <title>WGS of actinomycetes isolated from Thailand.</title>
        <authorList>
            <person name="Thawai C."/>
        </authorList>
    </citation>
    <scope>NUCLEOTIDE SEQUENCE [LARGE SCALE GENOMIC DNA]</scope>
    <source>
        <strain evidence="7 8">LPG 2</strain>
    </source>
</reference>
<dbReference type="Proteomes" id="UP000602198">
    <property type="component" value="Unassembled WGS sequence"/>
</dbReference>
<evidence type="ECO:0000259" key="6">
    <source>
        <dbReference type="PROSITE" id="PS51755"/>
    </source>
</evidence>
<feature type="domain" description="OmpR/PhoB-type" evidence="6">
    <location>
        <begin position="1"/>
        <end position="100"/>
    </location>
</feature>
<dbReference type="Pfam" id="PF00486">
    <property type="entry name" value="Trans_reg_C"/>
    <property type="match status" value="1"/>
</dbReference>
<name>A0ABS1M5Z8_9NOCA</name>
<dbReference type="SMART" id="SM01043">
    <property type="entry name" value="BTAD"/>
    <property type="match status" value="1"/>
</dbReference>
<dbReference type="SUPFAM" id="SSF46894">
    <property type="entry name" value="C-terminal effector domain of the bipartite response regulators"/>
    <property type="match status" value="1"/>
</dbReference>
<keyword evidence="2" id="KW-0805">Transcription regulation</keyword>
<dbReference type="InterPro" id="IPR016032">
    <property type="entry name" value="Sig_transdc_resp-reg_C-effctor"/>
</dbReference>
<evidence type="ECO:0000256" key="1">
    <source>
        <dbReference type="ARBA" id="ARBA00005820"/>
    </source>
</evidence>
<dbReference type="Pfam" id="PF13191">
    <property type="entry name" value="AAA_16"/>
    <property type="match status" value="1"/>
</dbReference>
<comment type="caution">
    <text evidence="7">The sequence shown here is derived from an EMBL/GenBank/DDBJ whole genome shotgun (WGS) entry which is preliminary data.</text>
</comment>
<evidence type="ECO:0000256" key="2">
    <source>
        <dbReference type="ARBA" id="ARBA00023015"/>
    </source>
</evidence>
<feature type="DNA-binding region" description="OmpR/PhoB-type" evidence="5">
    <location>
        <begin position="1"/>
        <end position="100"/>
    </location>
</feature>
<gene>
    <name evidence="7" type="ORF">JK358_16820</name>
</gene>
<evidence type="ECO:0000256" key="4">
    <source>
        <dbReference type="ARBA" id="ARBA00023163"/>
    </source>
</evidence>
<keyword evidence="4" id="KW-0804">Transcription</keyword>
<dbReference type="Gene3D" id="1.10.10.10">
    <property type="entry name" value="Winged helix-like DNA-binding domain superfamily/Winged helix DNA-binding domain"/>
    <property type="match status" value="1"/>
</dbReference>
<comment type="similarity">
    <text evidence="1">Belongs to the AfsR/DnrI/RedD regulatory family.</text>
</comment>
<dbReference type="SUPFAM" id="SSF48452">
    <property type="entry name" value="TPR-like"/>
    <property type="match status" value="1"/>
</dbReference>
<dbReference type="CDD" id="cd15831">
    <property type="entry name" value="BTAD"/>
    <property type="match status" value="1"/>
</dbReference>
<keyword evidence="8" id="KW-1185">Reference proteome</keyword>
<evidence type="ECO:0000313" key="8">
    <source>
        <dbReference type="Proteomes" id="UP000602198"/>
    </source>
</evidence>
<dbReference type="InterPro" id="IPR036388">
    <property type="entry name" value="WH-like_DNA-bd_sf"/>
</dbReference>
<dbReference type="InterPro" id="IPR005158">
    <property type="entry name" value="BTAD"/>
</dbReference>
<evidence type="ECO:0000313" key="7">
    <source>
        <dbReference type="EMBL" id="MBL1076063.1"/>
    </source>
</evidence>
<dbReference type="RefSeq" id="WP_201948642.1">
    <property type="nucleotide sequence ID" value="NZ_JAERRJ010000006.1"/>
</dbReference>
<dbReference type="Gene3D" id="3.40.50.300">
    <property type="entry name" value="P-loop containing nucleotide triphosphate hydrolases"/>
    <property type="match status" value="1"/>
</dbReference>
<dbReference type="InterPro" id="IPR001867">
    <property type="entry name" value="OmpR/PhoB-type_DNA-bd"/>
</dbReference>
<dbReference type="SUPFAM" id="SSF52540">
    <property type="entry name" value="P-loop containing nucleoside triphosphate hydrolases"/>
    <property type="match status" value="1"/>
</dbReference>
<accession>A0ABS1M5Z8</accession>
<dbReference type="Gene3D" id="1.25.40.10">
    <property type="entry name" value="Tetratricopeptide repeat domain"/>
    <property type="match status" value="1"/>
</dbReference>
<dbReference type="PROSITE" id="PS51755">
    <property type="entry name" value="OMPR_PHOB"/>
    <property type="match status" value="1"/>
</dbReference>
<dbReference type="InterPro" id="IPR041664">
    <property type="entry name" value="AAA_16"/>
</dbReference>
<dbReference type="SMART" id="SM00862">
    <property type="entry name" value="Trans_reg_C"/>
    <property type="match status" value="1"/>
</dbReference>
<sequence>MAVTRIGVLGPLHITIDGQRVPPGAPMQSAVLGRLVAAGGRVVTTDRLIHDLWNGDPPTKAVAALQVYVHNLRRVFEPDRPRRARSRVIVSESHGYALNLEPAQVDSWQFEQLLHGHEAAMRDPAGRPDPLEQCRVLDAALDCWHGTAFESFAGMPWAAQESARLAALRLTAAELRAQAALEMNRPAEVVLALRHVFEEHPGREECARLLALAHYRLGQSLEALATVRRSREFLTLEFGVDPGPGLRDLETAILTHSVDTDPPPPPVVVRTAEPAPEPVLDNGYGEQRAAILAAAEAAAAGRVRLIWLAGEAGAGKTTLAGAVAAQLAERSWATVFGRCPEVEGAPPAWAWAEVLTALDAADPETFTAVDAFTLARRVVRSCRERSATGPVAIVLEDVHGADTATLQVLRQVVNWLRDRPVLIVATLRGTEAGPGVRDTAAALVQFDSDRVELTGLDLAGTRSAAAAAGLTALDDRTVELLRRRTGGNPLFVRELAKLVATQGSTDGLPDSVRDLLGRRIAQLPLDVTELLRHMSVWGEDSDVSTLTASTGRSADTVIDLVDTAETARLLRTERSGRITFDHALIRETVYYGIPTLRRTRMHWSAFELLCAAAAYDDPRTRPDASAAALAVNTPVADASDSSGAANVRTPLESTSVPATPGASFLDAFRPLESQSAVERTIVRVRDIDAMAHHAALGADTETAALALEFVRAAARQCVERRMRADAVRRWQSVLALHELAGDTASDAARADRLAVLEARCELVTALAYNGRHVAARAERERAVDLAESLGGTELLAQAATCWPTPLLWAVHDLHSVDPLIREPLRVALDDPDMPVATRARLLVTLVVDRGYEDPAAAHSMAAQASALLDRVDDPELHCTVLNAQAFAAFVSGGFLRAEEFKQHAAQMLRIATAAQLTEFSALAHYLLFRADLADGDLVAADEHARRASAYAGDGQLRHLLDDIAPFEIILELLRGNISEAERLLAELPVAVGEDQTTPVEDAVVGLVRDPRAVLVGLSVSIAWLRGDMSANLEELAVRAAGNPGLFGDGYAAALIHAGRRDDARRVLAEAPPIRTQFESSFLLGRARLALALGDLVLAREIYDRLARYSGTVGGLETGACVFGPIDVILAELADELGEAARAAEYRASARRLQDRLAVDLDRLAGERVARTGGGPASA</sequence>
<dbReference type="Pfam" id="PF03704">
    <property type="entry name" value="BTAD"/>
    <property type="match status" value="1"/>
</dbReference>
<dbReference type="InterPro" id="IPR051677">
    <property type="entry name" value="AfsR-DnrI-RedD_regulator"/>
</dbReference>
<dbReference type="EMBL" id="JAERRJ010000006">
    <property type="protein sequence ID" value="MBL1076063.1"/>
    <property type="molecule type" value="Genomic_DNA"/>
</dbReference>